<evidence type="ECO:0000313" key="4">
    <source>
        <dbReference type="Proteomes" id="UP001166286"/>
    </source>
</evidence>
<feature type="compositionally biased region" description="Basic and acidic residues" evidence="1">
    <location>
        <begin position="13"/>
        <end position="27"/>
    </location>
</feature>
<evidence type="ECO:0000313" key="3">
    <source>
        <dbReference type="EMBL" id="KAK0512642.1"/>
    </source>
</evidence>
<organism evidence="3 4">
    <name type="scientific">Cladonia borealis</name>
    <dbReference type="NCBI Taxonomy" id="184061"/>
    <lineage>
        <taxon>Eukaryota</taxon>
        <taxon>Fungi</taxon>
        <taxon>Dikarya</taxon>
        <taxon>Ascomycota</taxon>
        <taxon>Pezizomycotina</taxon>
        <taxon>Lecanoromycetes</taxon>
        <taxon>OSLEUM clade</taxon>
        <taxon>Lecanoromycetidae</taxon>
        <taxon>Lecanorales</taxon>
        <taxon>Lecanorineae</taxon>
        <taxon>Cladoniaceae</taxon>
        <taxon>Cladonia</taxon>
    </lineage>
</organism>
<dbReference type="AlphaFoldDB" id="A0AA39R0G4"/>
<sequence>MDLLRRAMGYPGSRREVFPNRLEERQDISATSSDSASPASLSSATTASITDASVTTPASSGTALSASASSTPPPSSGEVTVTDFVSTPAFTATKTTAYVAPGVNATDTKTGTSIYTAAEYLATANATAPGIPDNDLTLCKINGTLPDNGPFCSPLHQQNLWVGYTYGVTWNPSLFSNNTGDFIVARYENEPQDVVWNSSLIANGKGYVNVNMDKAWLMGAPGNDSTSGQNITFYLISGVQNPVKGPMISLVVNPSTLPPVLLPKISSKYGMEIGLPIGLVAALLIVLAIVCGMRKHDRSWRDVRGHGRDYMARRARRRGGAGKEGAIPLEDYNYPQKDAFSDEPYTGGTGNAFRDEVARQREEDDRSRSFVTSF</sequence>
<dbReference type="InterPro" id="IPR028000">
    <property type="entry name" value="Pma1"/>
</dbReference>
<keyword evidence="4" id="KW-1185">Reference proteome</keyword>
<keyword evidence="2" id="KW-0812">Transmembrane</keyword>
<dbReference type="EMBL" id="JAFEKC020000009">
    <property type="protein sequence ID" value="KAK0512642.1"/>
    <property type="molecule type" value="Genomic_DNA"/>
</dbReference>
<feature type="transmembrane region" description="Helical" evidence="2">
    <location>
        <begin position="273"/>
        <end position="291"/>
    </location>
</feature>
<keyword evidence="2" id="KW-0472">Membrane</keyword>
<proteinExistence type="predicted"/>
<feature type="region of interest" description="Disordered" evidence="1">
    <location>
        <begin position="338"/>
        <end position="374"/>
    </location>
</feature>
<keyword evidence="2" id="KW-1133">Transmembrane helix</keyword>
<gene>
    <name evidence="3" type="ORF">JMJ35_004659</name>
</gene>
<evidence type="ECO:0000256" key="2">
    <source>
        <dbReference type="SAM" id="Phobius"/>
    </source>
</evidence>
<feature type="compositionally biased region" description="Low complexity" evidence="1">
    <location>
        <begin position="29"/>
        <end position="70"/>
    </location>
</feature>
<comment type="caution">
    <text evidence="3">The sequence shown here is derived from an EMBL/GenBank/DDBJ whole genome shotgun (WGS) entry which is preliminary data.</text>
</comment>
<dbReference type="Proteomes" id="UP001166286">
    <property type="component" value="Unassembled WGS sequence"/>
</dbReference>
<protein>
    <submittedName>
        <fullName evidence="3">Uncharacterized protein</fullName>
    </submittedName>
</protein>
<accession>A0AA39R0G4</accession>
<feature type="region of interest" description="Disordered" evidence="1">
    <location>
        <begin position="13"/>
        <end position="81"/>
    </location>
</feature>
<dbReference type="Pfam" id="PF14610">
    <property type="entry name" value="Psg1"/>
    <property type="match status" value="1"/>
</dbReference>
<name>A0AA39R0G4_9LECA</name>
<feature type="compositionally biased region" description="Basic and acidic residues" evidence="1">
    <location>
        <begin position="353"/>
        <end position="368"/>
    </location>
</feature>
<reference evidence="3" key="1">
    <citation type="submission" date="2023-03" db="EMBL/GenBank/DDBJ databases">
        <title>Complete genome of Cladonia borealis.</title>
        <authorList>
            <person name="Park H."/>
        </authorList>
    </citation>
    <scope>NUCLEOTIDE SEQUENCE</scope>
    <source>
        <strain evidence="3">ANT050790</strain>
    </source>
</reference>
<evidence type="ECO:0000256" key="1">
    <source>
        <dbReference type="SAM" id="MobiDB-lite"/>
    </source>
</evidence>